<dbReference type="Proteomes" id="UP000199315">
    <property type="component" value="Unassembled WGS sequence"/>
</dbReference>
<evidence type="ECO:0000256" key="2">
    <source>
        <dbReference type="ARBA" id="ARBA00023004"/>
    </source>
</evidence>
<dbReference type="PROSITE" id="PS00198">
    <property type="entry name" value="4FE4S_FER_1"/>
    <property type="match status" value="2"/>
</dbReference>
<dbReference type="SUPFAM" id="SSF54862">
    <property type="entry name" value="4Fe-4S ferredoxins"/>
    <property type="match status" value="1"/>
</dbReference>
<dbReference type="PROSITE" id="PS51379">
    <property type="entry name" value="4FE4S_FER_2"/>
    <property type="match status" value="2"/>
</dbReference>
<dbReference type="PANTHER" id="PTHR43578:SF3">
    <property type="entry name" value="NADH-QUINONE OXIDOREDUCTASE SUBUNIT F"/>
    <property type="match status" value="1"/>
</dbReference>
<keyword evidence="6" id="KW-1185">Reference proteome</keyword>
<keyword evidence="2" id="KW-0408">Iron</keyword>
<dbReference type="RefSeq" id="WP_091235462.1">
    <property type="nucleotide sequence ID" value="NZ_FMKA01000021.1"/>
</dbReference>
<feature type="domain" description="4Fe-4S ferredoxin-type" evidence="4">
    <location>
        <begin position="351"/>
        <end position="380"/>
    </location>
</feature>
<reference evidence="5 6" key="1">
    <citation type="submission" date="2016-09" db="EMBL/GenBank/DDBJ databases">
        <authorList>
            <person name="Capua I."/>
            <person name="De Benedictis P."/>
            <person name="Joannis T."/>
            <person name="Lombin L.H."/>
            <person name="Cattoli G."/>
        </authorList>
    </citation>
    <scope>NUCLEOTIDE SEQUENCE [LARGE SCALE GENOMIC DNA]</scope>
    <source>
        <strain evidence="5 6">GluBS11</strain>
    </source>
</reference>
<feature type="domain" description="4Fe-4S ferredoxin-type" evidence="4">
    <location>
        <begin position="321"/>
        <end position="350"/>
    </location>
</feature>
<gene>
    <name evidence="5" type="ORF">SAMN05421730_102114</name>
</gene>
<accession>A0A1D3TW75</accession>
<dbReference type="Pfam" id="PF13237">
    <property type="entry name" value="Fer4_10"/>
    <property type="match status" value="1"/>
</dbReference>
<dbReference type="Pfam" id="PF10589">
    <property type="entry name" value="NADH_4Fe-4S"/>
    <property type="match status" value="1"/>
</dbReference>
<dbReference type="Gene3D" id="1.20.1440.230">
    <property type="entry name" value="NADH-ubiquinone oxidoreductase 51kDa subunit, iron-sulphur binding domain"/>
    <property type="match status" value="1"/>
</dbReference>
<evidence type="ECO:0000313" key="5">
    <source>
        <dbReference type="EMBL" id="SCP98463.1"/>
    </source>
</evidence>
<dbReference type="SUPFAM" id="SSF140490">
    <property type="entry name" value="Nqo1C-terminal domain-like"/>
    <property type="match status" value="1"/>
</dbReference>
<dbReference type="InterPro" id="IPR017896">
    <property type="entry name" value="4Fe4S_Fe-S-bd"/>
</dbReference>
<name>A0A1D3TW75_9FIRM</name>
<dbReference type="OrthoDB" id="9761899at2"/>
<protein>
    <submittedName>
        <fullName evidence="5">Fumarate reductase flavoprotein subunit/NADH-quinone oxidoreductase subunit F</fullName>
    </submittedName>
</protein>
<dbReference type="GO" id="GO:0046872">
    <property type="term" value="F:metal ion binding"/>
    <property type="evidence" value="ECO:0007669"/>
    <property type="project" value="UniProtKB-KW"/>
</dbReference>
<evidence type="ECO:0000256" key="1">
    <source>
        <dbReference type="ARBA" id="ARBA00022723"/>
    </source>
</evidence>
<proteinExistence type="predicted"/>
<dbReference type="PANTHER" id="PTHR43578">
    <property type="entry name" value="NADH-QUINONE OXIDOREDUCTASE SUBUNIT F"/>
    <property type="match status" value="1"/>
</dbReference>
<dbReference type="Gene3D" id="3.30.70.20">
    <property type="match status" value="1"/>
</dbReference>
<dbReference type="GO" id="GO:0051539">
    <property type="term" value="F:4 iron, 4 sulfur cluster binding"/>
    <property type="evidence" value="ECO:0007669"/>
    <property type="project" value="InterPro"/>
</dbReference>
<dbReference type="InterPro" id="IPR017900">
    <property type="entry name" value="4Fe4S_Fe_S_CS"/>
</dbReference>
<keyword evidence="3" id="KW-0411">Iron-sulfur</keyword>
<evidence type="ECO:0000313" key="6">
    <source>
        <dbReference type="Proteomes" id="UP000199315"/>
    </source>
</evidence>
<keyword evidence="1" id="KW-0479">Metal-binding</keyword>
<evidence type="ECO:0000259" key="4">
    <source>
        <dbReference type="PROSITE" id="PS51379"/>
    </source>
</evidence>
<organism evidence="5 6">
    <name type="scientific">Anaerobium acetethylicum</name>
    <dbReference type="NCBI Taxonomy" id="1619234"/>
    <lineage>
        <taxon>Bacteria</taxon>
        <taxon>Bacillati</taxon>
        <taxon>Bacillota</taxon>
        <taxon>Clostridia</taxon>
        <taxon>Lachnospirales</taxon>
        <taxon>Lachnospiraceae</taxon>
        <taxon>Anaerobium</taxon>
    </lineage>
</organism>
<dbReference type="AlphaFoldDB" id="A0A1D3TW75"/>
<evidence type="ECO:0000256" key="3">
    <source>
        <dbReference type="ARBA" id="ARBA00023014"/>
    </source>
</evidence>
<dbReference type="STRING" id="1619234.SAMN05421730_102114"/>
<sequence length="398" mass="43218">MTKEEAVGTVASLGIRELGVYNGSLADSWKPFLSGDDSEKLPVKLVAALNNNDSEKVLLEVVRSSPEKVLDGMEIAGYLLGAEEMILYLPEAETALKAELEASAADRGIRIVNDDFVDRRCFEGCAIHHIATTAALADGFAGSYAPGVYAAVRKNGVTGELKKIPYGTKVSDIIGTEQGEIKAVQIGSRLYDASALELEIDENFPMGNGVITVFDKTACMIEEAEKRLYESRKMGCGKCTFCREGLLQLQSFVKDITKGKGKNEYLPLLHEIGEALPYSTMCSIGQTGADFLTGTLTRFESEYDGHIRKKACVAEVCTAFVTIYIDPELCTGCGECMDVCPEDCIEGKSGFIHMIDNLDCTKCGKCIEVCEEGAVKKTAGRVPKLPDRLTKCGKFKKR</sequence>
<dbReference type="InterPro" id="IPR037207">
    <property type="entry name" value="Nuop51_4Fe4S-bd_sf"/>
</dbReference>
<dbReference type="InterPro" id="IPR019575">
    <property type="entry name" value="Nuop51_4Fe4S-bd"/>
</dbReference>
<dbReference type="EMBL" id="FMKA01000021">
    <property type="protein sequence ID" value="SCP98463.1"/>
    <property type="molecule type" value="Genomic_DNA"/>
</dbReference>